<evidence type="ECO:0000313" key="4">
    <source>
        <dbReference type="Proteomes" id="UP000094893"/>
    </source>
</evidence>
<dbReference type="InterPro" id="IPR025737">
    <property type="entry name" value="FApF"/>
</dbReference>
<proteinExistence type="predicted"/>
<evidence type="ECO:0000313" key="3">
    <source>
        <dbReference type="EMBL" id="OCX76339.1"/>
    </source>
</evidence>
<evidence type="ECO:0000256" key="1">
    <source>
        <dbReference type="SAM" id="SignalP"/>
    </source>
</evidence>
<dbReference type="EMBL" id="LWRY01000009">
    <property type="protein sequence ID" value="OCX75898.1"/>
    <property type="molecule type" value="Genomic_DNA"/>
</dbReference>
<dbReference type="Proteomes" id="UP000094893">
    <property type="component" value="Unassembled WGS sequence"/>
</dbReference>
<dbReference type="EMBL" id="LWSA01000027">
    <property type="protein sequence ID" value="OCX76339.1"/>
    <property type="molecule type" value="Genomic_DNA"/>
</dbReference>
<keyword evidence="5" id="KW-1185">Reference proteome</keyword>
<reference evidence="3 4" key="1">
    <citation type="journal article" date="2016" name="Int. J. Mol. Sci.">
        <title>Comparative genomics of the extreme acidophile Acidithiobacillus thiooxidans reveals intraspecific divergence and niche adaptation.</title>
        <authorList>
            <person name="Zhang X."/>
            <person name="Feng X."/>
            <person name="Tao J."/>
            <person name="Ma L."/>
            <person name="Xiao Y."/>
            <person name="Liang Y."/>
            <person name="Liu X."/>
            <person name="Yin H."/>
        </authorList>
    </citation>
    <scope>NUCLEOTIDE SEQUENCE [LARGE SCALE GENOMIC DNA]</scope>
    <source>
        <strain evidence="3 4">A02</strain>
        <strain evidence="2">DXS-W</strain>
    </source>
</reference>
<protein>
    <recommendedName>
        <fullName evidence="6">Transporter</fullName>
    </recommendedName>
</protein>
<dbReference type="Proteomes" id="UP000095008">
    <property type="component" value="Unassembled WGS sequence"/>
</dbReference>
<sequence>MRNRLVLGLALTALTGLTSIEANAADQTLKAPPESASKKAILQQNSDFFYPQLTLQSSVSYAYSDQNTLNLNGFLALGAIFLGNINISKVNSSIYTFTESAYYPISNRLQLVLNVPIVYRQSVYQIGGAQYASKSYSQATVSSGGPRLGDISFGGYYQIFKESKNLPSLTASLLLTAPTGINPYGIKVYQPDAGNSNLIVPTKLPTGNGVWTLNPGLSFVATSDPAIFFGSVSYYYNFNKNFPDISTTMDQIQPGEVALGNAFQYSLGVAFALNDRLSLSTSFADRIQSDTQIRTPGGPWTTLVGSGANVAIANVGMTYAFNSKTSLIMNLGAGITSSAPSFQLTATIPYNF</sequence>
<feature type="signal peptide" evidence="1">
    <location>
        <begin position="1"/>
        <end position="24"/>
    </location>
</feature>
<organism evidence="3 4">
    <name type="scientific">Acidithiobacillus thiooxidans</name>
    <name type="common">Thiobacillus thiooxidans</name>
    <dbReference type="NCBI Taxonomy" id="930"/>
    <lineage>
        <taxon>Bacteria</taxon>
        <taxon>Pseudomonadati</taxon>
        <taxon>Pseudomonadota</taxon>
        <taxon>Acidithiobacillia</taxon>
        <taxon>Acidithiobacillales</taxon>
        <taxon>Acidithiobacillaceae</taxon>
        <taxon>Acidithiobacillus</taxon>
    </lineage>
</organism>
<evidence type="ECO:0000313" key="5">
    <source>
        <dbReference type="Proteomes" id="UP000095008"/>
    </source>
</evidence>
<feature type="chain" id="PRO_5010467019" description="Transporter" evidence="1">
    <location>
        <begin position="25"/>
        <end position="352"/>
    </location>
</feature>
<evidence type="ECO:0008006" key="6">
    <source>
        <dbReference type="Google" id="ProtNLM"/>
    </source>
</evidence>
<gene>
    <name evidence="2" type="ORF">A6M23_01300</name>
    <name evidence="3" type="ORF">A6P07_02620</name>
</gene>
<name>A0A1C2JIP5_ACITH</name>
<comment type="caution">
    <text evidence="3">The sequence shown here is derived from an EMBL/GenBank/DDBJ whole genome shotgun (WGS) entry which is preliminary data.</text>
</comment>
<dbReference type="STRING" id="930.GCA_002079865_01744"/>
<dbReference type="RefSeq" id="WP_024893658.1">
    <property type="nucleotide sequence ID" value="NZ_LWRY01000009.1"/>
</dbReference>
<dbReference type="OrthoDB" id="5297564at2"/>
<dbReference type="Pfam" id="PF13557">
    <property type="entry name" value="Phenol_MetA_deg"/>
    <property type="match status" value="1"/>
</dbReference>
<dbReference type="AlphaFoldDB" id="A0A1C2JIP5"/>
<evidence type="ECO:0000313" key="2">
    <source>
        <dbReference type="EMBL" id="OCX75898.1"/>
    </source>
</evidence>
<keyword evidence="1" id="KW-0732">Signal</keyword>
<accession>A0A1C2JIP5</accession>